<evidence type="ECO:0000313" key="2">
    <source>
        <dbReference type="EMBL" id="KRM67963.1"/>
    </source>
</evidence>
<sequence>MKKNNFYTKLIKRLYGTNGVLDEYKLQKINSIGNVSFMIMAVYTLISSFVVTLMMSWNVSLYNILIIYTATNFLVLMALLAYILIAVSKLKLDEISVDDKPNYKKRLAKFRKSAIISGIGFFFVTRILSLFSPADITLLDRIVSPKDNVIQLIEALIFVIFMYIVMKRKIYQEK</sequence>
<feature type="transmembrane region" description="Helical" evidence="1">
    <location>
        <begin position="35"/>
        <end position="55"/>
    </location>
</feature>
<organism evidence="2 3">
    <name type="scientific">Apilactobacillus ozensis DSM 23829 = JCM 17196</name>
    <dbReference type="NCBI Taxonomy" id="1423781"/>
    <lineage>
        <taxon>Bacteria</taxon>
        <taxon>Bacillati</taxon>
        <taxon>Bacillota</taxon>
        <taxon>Bacilli</taxon>
        <taxon>Lactobacillales</taxon>
        <taxon>Lactobacillaceae</taxon>
        <taxon>Apilactobacillus</taxon>
    </lineage>
</organism>
<dbReference type="PATRIC" id="fig|1423781.4.peg.330"/>
<dbReference type="EMBL" id="AYYQ01000033">
    <property type="protein sequence ID" value="KRM67963.1"/>
    <property type="molecule type" value="Genomic_DNA"/>
</dbReference>
<evidence type="ECO:0000313" key="3">
    <source>
        <dbReference type="Proteomes" id="UP000052012"/>
    </source>
</evidence>
<dbReference type="RefSeq" id="WP_056966508.1">
    <property type="nucleotide sequence ID" value="NZ_AYYQ01000033.1"/>
</dbReference>
<keyword evidence="1" id="KW-0472">Membrane</keyword>
<keyword evidence="1" id="KW-1133">Transmembrane helix</keyword>
<dbReference type="Pfam" id="PF11683">
    <property type="entry name" value="DUF3278"/>
    <property type="match status" value="1"/>
</dbReference>
<feature type="transmembrane region" description="Helical" evidence="1">
    <location>
        <begin position="149"/>
        <end position="166"/>
    </location>
</feature>
<accession>A0A0R2AUV4</accession>
<comment type="caution">
    <text evidence="2">The sequence shown here is derived from an EMBL/GenBank/DDBJ whole genome shotgun (WGS) entry which is preliminary data.</text>
</comment>
<dbReference type="AlphaFoldDB" id="A0A0R2AUV4"/>
<keyword evidence="3" id="KW-1185">Reference proteome</keyword>
<dbReference type="OrthoDB" id="2142440at2"/>
<gene>
    <name evidence="2" type="ORF">FD06_GL000324</name>
</gene>
<evidence type="ECO:0000256" key="1">
    <source>
        <dbReference type="SAM" id="Phobius"/>
    </source>
</evidence>
<keyword evidence="1" id="KW-0812">Transmembrane</keyword>
<name>A0A0R2AUV4_9LACO</name>
<evidence type="ECO:0008006" key="4">
    <source>
        <dbReference type="Google" id="ProtNLM"/>
    </source>
</evidence>
<reference evidence="2 3" key="1">
    <citation type="journal article" date="2015" name="Genome Announc.">
        <title>Expanding the biotechnology potential of lactobacilli through comparative genomics of 213 strains and associated genera.</title>
        <authorList>
            <person name="Sun Z."/>
            <person name="Harris H.M."/>
            <person name="McCann A."/>
            <person name="Guo C."/>
            <person name="Argimon S."/>
            <person name="Zhang W."/>
            <person name="Yang X."/>
            <person name="Jeffery I.B."/>
            <person name="Cooney J.C."/>
            <person name="Kagawa T.F."/>
            <person name="Liu W."/>
            <person name="Song Y."/>
            <person name="Salvetti E."/>
            <person name="Wrobel A."/>
            <person name="Rasinkangas P."/>
            <person name="Parkhill J."/>
            <person name="Rea M.C."/>
            <person name="O'Sullivan O."/>
            <person name="Ritari J."/>
            <person name="Douillard F.P."/>
            <person name="Paul Ross R."/>
            <person name="Yang R."/>
            <person name="Briner A.E."/>
            <person name="Felis G.E."/>
            <person name="de Vos W.M."/>
            <person name="Barrangou R."/>
            <person name="Klaenhammer T.R."/>
            <person name="Caufield P.W."/>
            <person name="Cui Y."/>
            <person name="Zhang H."/>
            <person name="O'Toole P.W."/>
        </authorList>
    </citation>
    <scope>NUCLEOTIDE SEQUENCE [LARGE SCALE GENOMIC DNA]</scope>
    <source>
        <strain evidence="2 3">DSM 23829</strain>
    </source>
</reference>
<dbReference type="Proteomes" id="UP000052012">
    <property type="component" value="Unassembled WGS sequence"/>
</dbReference>
<proteinExistence type="predicted"/>
<feature type="transmembrane region" description="Helical" evidence="1">
    <location>
        <begin position="61"/>
        <end position="85"/>
    </location>
</feature>
<feature type="transmembrane region" description="Helical" evidence="1">
    <location>
        <begin position="114"/>
        <end position="134"/>
    </location>
</feature>
<protein>
    <recommendedName>
        <fullName evidence="4">DUF3278 domain-containing protein</fullName>
    </recommendedName>
</protein>
<dbReference type="InterPro" id="IPR021697">
    <property type="entry name" value="DUF3278"/>
</dbReference>